<evidence type="ECO:0000256" key="6">
    <source>
        <dbReference type="ARBA" id="ARBA00022475"/>
    </source>
</evidence>
<feature type="region of interest" description="Disordered" evidence="13">
    <location>
        <begin position="1"/>
        <end position="31"/>
    </location>
</feature>
<keyword evidence="17" id="KW-0969">Cilium</keyword>
<proteinExistence type="inferred from homology"/>
<feature type="compositionally biased region" description="Acidic residues" evidence="13">
    <location>
        <begin position="353"/>
        <end position="365"/>
    </location>
</feature>
<feature type="compositionally biased region" description="Polar residues" evidence="13">
    <location>
        <begin position="1"/>
        <end position="19"/>
    </location>
</feature>
<dbReference type="PIRSF" id="PIRSF004862">
    <property type="entry name" value="FliF"/>
    <property type="match status" value="1"/>
</dbReference>
<comment type="function">
    <text evidence="1 12">The M ring may be actively involved in energy transduction.</text>
</comment>
<dbReference type="Pfam" id="PF01514">
    <property type="entry name" value="YscJ_FliF"/>
    <property type="match status" value="1"/>
</dbReference>
<feature type="compositionally biased region" description="Acidic residues" evidence="13">
    <location>
        <begin position="527"/>
        <end position="544"/>
    </location>
</feature>
<dbReference type="NCBIfam" id="TIGR00206">
    <property type="entry name" value="fliF"/>
    <property type="match status" value="1"/>
</dbReference>
<dbReference type="OrthoDB" id="8554211at2"/>
<evidence type="ECO:0000256" key="8">
    <source>
        <dbReference type="ARBA" id="ARBA00022989"/>
    </source>
</evidence>
<reference evidence="17 18" key="1">
    <citation type="submission" date="2017-10" db="EMBL/GenBank/DDBJ databases">
        <title>Coral associated bacteria.</title>
        <authorList>
            <person name="Wang X."/>
        </authorList>
    </citation>
    <scope>NUCLEOTIDE SEQUENCE [LARGE SCALE GENOMIC DNA]</scope>
    <source>
        <strain evidence="17 18">SCSIO 43005</strain>
    </source>
</reference>
<dbReference type="InterPro" id="IPR043427">
    <property type="entry name" value="YscJ/FliF"/>
</dbReference>
<evidence type="ECO:0000256" key="5">
    <source>
        <dbReference type="ARBA" id="ARBA00017949"/>
    </source>
</evidence>
<comment type="subcellular location">
    <subcellularLocation>
        <location evidence="2 12">Bacterial flagellum basal body</location>
    </subcellularLocation>
    <subcellularLocation>
        <location evidence="3">Cell membrane</location>
        <topology evidence="3">Multi-pass membrane protein</topology>
    </subcellularLocation>
</comment>
<comment type="similarity">
    <text evidence="4 12">Belongs to the FliF family.</text>
</comment>
<keyword evidence="17" id="KW-0282">Flagellum</keyword>
<evidence type="ECO:0000259" key="16">
    <source>
        <dbReference type="Pfam" id="PF08345"/>
    </source>
</evidence>
<organism evidence="17 18">
    <name type="scientific">Vreelandella aquamarina</name>
    <dbReference type="NCBI Taxonomy" id="77097"/>
    <lineage>
        <taxon>Bacteria</taxon>
        <taxon>Pseudomonadati</taxon>
        <taxon>Pseudomonadota</taxon>
        <taxon>Gammaproteobacteria</taxon>
        <taxon>Oceanospirillales</taxon>
        <taxon>Halomonadaceae</taxon>
        <taxon>Vreelandella</taxon>
    </lineage>
</organism>
<dbReference type="InterPro" id="IPR000067">
    <property type="entry name" value="FlgMring_FliF"/>
</dbReference>
<evidence type="ECO:0000256" key="10">
    <source>
        <dbReference type="ARBA" id="ARBA00023143"/>
    </source>
</evidence>
<dbReference type="GO" id="GO:0005886">
    <property type="term" value="C:plasma membrane"/>
    <property type="evidence" value="ECO:0007669"/>
    <property type="project" value="UniProtKB-SubCell"/>
</dbReference>
<keyword evidence="10 12" id="KW-0975">Bacterial flagellum</keyword>
<feature type="compositionally biased region" description="Polar residues" evidence="13">
    <location>
        <begin position="301"/>
        <end position="321"/>
    </location>
</feature>
<name>A0A857GMQ3_9GAMM</name>
<sequence>MSETGATAGRQNSTTQSPPRSGAAENEPSNPSAFERTMKQLRGNPLVVVLVAAAASIAVVAALFMWASSPDYRVLYSNLSEADGGRIITELDTRGVPYQFSQGGQALLVPSDQVHTLRLQLAEQGLPQGGNLGLELMETQAFGISQFAEQVNFQRGLEGELARSIESLGPVEGVRVHLSMAKPSVFIRDREPAKASVVLTLLPGRVLGEGQVSAIVHMVSSSVPELAIEDVTVVDQNGRLLTANSAQGGDLDGTQLAYITEVERSYQQRIENILSPIMGSDNVRAQVAAQIDFSRREQTSERYSPNQAPNESAVRSRQLSLSYDGEDPLATGIPGALSNTPPGVAPSPINQPDAEEGDGEGDGEAEPGALRNLRQEDVVNYEVDRSIEHIQHRLGQVQRLSAAVVVNFRNVTNEEGEVEQVALSAEEIAQIERLVQQAMGFSELRGDQVEVVNTPFAGDDDTRVEPVWWQHPDNIAMAATLGRYLLVAIAALLLYWLILRPLIKRYTQPPVMAAAMPGGTLNTSVGGEEDEQEGSEGEGDEEDTYSNKPKRRRKTSLYEHNLNDLREMAQEDPRMVAMIIRSWMNAND</sequence>
<evidence type="ECO:0000256" key="1">
    <source>
        <dbReference type="ARBA" id="ARBA00003820"/>
    </source>
</evidence>
<gene>
    <name evidence="17" type="ORF">CTT34_00495</name>
</gene>
<keyword evidence="8 14" id="KW-1133">Transmembrane helix</keyword>
<dbReference type="PANTHER" id="PTHR30046:SF0">
    <property type="entry name" value="FLAGELLAR M-RING PROTEIN"/>
    <property type="match status" value="1"/>
</dbReference>
<keyword evidence="9 14" id="KW-0472">Membrane</keyword>
<feature type="region of interest" description="Disordered" evidence="13">
    <location>
        <begin position="294"/>
        <end position="371"/>
    </location>
</feature>
<accession>A0A857GMQ3</accession>
<evidence type="ECO:0000313" key="18">
    <source>
        <dbReference type="Proteomes" id="UP000463949"/>
    </source>
</evidence>
<evidence type="ECO:0000256" key="2">
    <source>
        <dbReference type="ARBA" id="ARBA00004117"/>
    </source>
</evidence>
<protein>
    <recommendedName>
        <fullName evidence="5 12">Flagellar M-ring protein</fullName>
    </recommendedName>
</protein>
<keyword evidence="6" id="KW-1003">Cell membrane</keyword>
<comment type="subunit">
    <text evidence="11">The basal body constitutes a major portion of the flagellar organelle and consists of four rings (L,P,S, and M) mounted on a central rod. The M ring is integral to the inner membrane of the cell and may be connected to the flagellar rod via the S ring. The S (supramembrane ring) lies just distal to the M ring. The L and P rings lie in the outer membrane and the periplasmic space, respectively.</text>
</comment>
<evidence type="ECO:0000256" key="3">
    <source>
        <dbReference type="ARBA" id="ARBA00004651"/>
    </source>
</evidence>
<evidence type="ECO:0000256" key="11">
    <source>
        <dbReference type="ARBA" id="ARBA00025936"/>
    </source>
</evidence>
<dbReference type="RefSeq" id="WP_159340602.1">
    <property type="nucleotide sequence ID" value="NZ_CP024621.1"/>
</dbReference>
<evidence type="ECO:0000256" key="13">
    <source>
        <dbReference type="SAM" id="MobiDB-lite"/>
    </source>
</evidence>
<evidence type="ECO:0000256" key="9">
    <source>
        <dbReference type="ARBA" id="ARBA00023136"/>
    </source>
</evidence>
<keyword evidence="17" id="KW-0966">Cell projection</keyword>
<evidence type="ECO:0000313" key="17">
    <source>
        <dbReference type="EMBL" id="QHD48281.1"/>
    </source>
</evidence>
<dbReference type="Proteomes" id="UP000463949">
    <property type="component" value="Chromosome"/>
</dbReference>
<feature type="domain" description="Flagellar M-ring C-terminal" evidence="16">
    <location>
        <begin position="274"/>
        <end position="456"/>
    </location>
</feature>
<dbReference type="GO" id="GO:0071973">
    <property type="term" value="P:bacterial-type flagellum-dependent cell motility"/>
    <property type="evidence" value="ECO:0007669"/>
    <property type="project" value="InterPro"/>
</dbReference>
<dbReference type="PANTHER" id="PTHR30046">
    <property type="entry name" value="FLAGELLAR M-RING PROTEIN"/>
    <property type="match status" value="1"/>
</dbReference>
<dbReference type="GO" id="GO:0009431">
    <property type="term" value="C:bacterial-type flagellum basal body, MS ring"/>
    <property type="evidence" value="ECO:0007669"/>
    <property type="project" value="InterPro"/>
</dbReference>
<dbReference type="EMBL" id="CP024621">
    <property type="protein sequence ID" value="QHD48281.1"/>
    <property type="molecule type" value="Genomic_DNA"/>
</dbReference>
<dbReference type="InterPro" id="IPR013556">
    <property type="entry name" value="Flag_M-ring_C"/>
</dbReference>
<dbReference type="AlphaFoldDB" id="A0A857GMQ3"/>
<dbReference type="InterPro" id="IPR006182">
    <property type="entry name" value="FliF_N_dom"/>
</dbReference>
<feature type="transmembrane region" description="Helical" evidence="14">
    <location>
        <begin position="46"/>
        <end position="67"/>
    </location>
</feature>
<evidence type="ECO:0000256" key="12">
    <source>
        <dbReference type="PIRNR" id="PIRNR004862"/>
    </source>
</evidence>
<dbReference type="KEGG" id="hmd:CTT34_00495"/>
<evidence type="ECO:0000256" key="7">
    <source>
        <dbReference type="ARBA" id="ARBA00022692"/>
    </source>
</evidence>
<evidence type="ECO:0000256" key="4">
    <source>
        <dbReference type="ARBA" id="ARBA00007971"/>
    </source>
</evidence>
<keyword evidence="7 14" id="KW-0812">Transmembrane</keyword>
<feature type="region of interest" description="Disordered" evidence="13">
    <location>
        <begin position="517"/>
        <end position="553"/>
    </location>
</feature>
<dbReference type="Gene3D" id="3.30.300.30">
    <property type="match status" value="1"/>
</dbReference>
<dbReference type="Pfam" id="PF08345">
    <property type="entry name" value="YscJ_FliF_C"/>
    <property type="match status" value="1"/>
</dbReference>
<feature type="transmembrane region" description="Helical" evidence="14">
    <location>
        <begin position="481"/>
        <end position="499"/>
    </location>
</feature>
<dbReference type="PRINTS" id="PR01009">
    <property type="entry name" value="FLGMRINGFLIF"/>
</dbReference>
<evidence type="ECO:0000259" key="15">
    <source>
        <dbReference type="Pfam" id="PF01514"/>
    </source>
</evidence>
<dbReference type="InterPro" id="IPR045851">
    <property type="entry name" value="AMP-bd_C_sf"/>
</dbReference>
<dbReference type="GO" id="GO:0003774">
    <property type="term" value="F:cytoskeletal motor activity"/>
    <property type="evidence" value="ECO:0007669"/>
    <property type="project" value="InterPro"/>
</dbReference>
<evidence type="ECO:0000256" key="14">
    <source>
        <dbReference type="SAM" id="Phobius"/>
    </source>
</evidence>
<feature type="domain" description="Flagellar M-ring N-terminal" evidence="15">
    <location>
        <begin position="68"/>
        <end position="242"/>
    </location>
</feature>